<evidence type="ECO:0000313" key="6">
    <source>
        <dbReference type="Proteomes" id="UP000317365"/>
    </source>
</evidence>
<keyword evidence="2" id="KW-0175">Coiled coil</keyword>
<feature type="region of interest" description="Disordered" evidence="3">
    <location>
        <begin position="131"/>
        <end position="173"/>
    </location>
</feature>
<organism evidence="5 6">
    <name type="scientific">Rhodoferax aquaticus</name>
    <dbReference type="NCBI Taxonomy" id="2527691"/>
    <lineage>
        <taxon>Bacteria</taxon>
        <taxon>Pseudomonadati</taxon>
        <taxon>Pseudomonadota</taxon>
        <taxon>Betaproteobacteria</taxon>
        <taxon>Burkholderiales</taxon>
        <taxon>Comamonadaceae</taxon>
        <taxon>Rhodoferax</taxon>
    </lineage>
</organism>
<evidence type="ECO:0000259" key="4">
    <source>
        <dbReference type="PROSITE" id="PS50937"/>
    </source>
</evidence>
<accession>A0A515EWB0</accession>
<evidence type="ECO:0000313" key="5">
    <source>
        <dbReference type="EMBL" id="QDL56883.1"/>
    </source>
</evidence>
<dbReference type="EMBL" id="CP036282">
    <property type="protein sequence ID" value="QDL56883.1"/>
    <property type="molecule type" value="Genomic_DNA"/>
</dbReference>
<dbReference type="Gene3D" id="1.10.1660.10">
    <property type="match status" value="1"/>
</dbReference>
<gene>
    <name evidence="5" type="primary">cadR</name>
    <name evidence="5" type="ORF">EXZ61_19305</name>
</gene>
<dbReference type="InterPro" id="IPR000551">
    <property type="entry name" value="MerR-type_HTH_dom"/>
</dbReference>
<dbReference type="GO" id="GO:0003677">
    <property type="term" value="F:DNA binding"/>
    <property type="evidence" value="ECO:0007669"/>
    <property type="project" value="UniProtKB-KW"/>
</dbReference>
<reference evidence="6" key="1">
    <citation type="submission" date="2019-02" db="EMBL/GenBank/DDBJ databases">
        <title>Complete genome sequence of Rhodoferax sp. Gr-4.</title>
        <authorList>
            <person name="Jin L."/>
        </authorList>
    </citation>
    <scope>NUCLEOTIDE SEQUENCE [LARGE SCALE GENOMIC DNA]</scope>
    <source>
        <strain evidence="6">Gr-4</strain>
    </source>
</reference>
<evidence type="ECO:0000256" key="3">
    <source>
        <dbReference type="SAM" id="MobiDB-lite"/>
    </source>
</evidence>
<dbReference type="SMART" id="SM00422">
    <property type="entry name" value="HTH_MERR"/>
    <property type="match status" value="1"/>
</dbReference>
<dbReference type="GO" id="GO:0045893">
    <property type="term" value="P:positive regulation of DNA-templated transcription"/>
    <property type="evidence" value="ECO:0007669"/>
    <property type="project" value="InterPro"/>
</dbReference>
<dbReference type="PROSITE" id="PS50937">
    <property type="entry name" value="HTH_MERR_2"/>
    <property type="match status" value="1"/>
</dbReference>
<dbReference type="GO" id="GO:0003700">
    <property type="term" value="F:DNA-binding transcription factor activity"/>
    <property type="evidence" value="ECO:0007669"/>
    <property type="project" value="InterPro"/>
</dbReference>
<reference evidence="6" key="2">
    <citation type="journal article" date="2020" name="Int. J. Syst. Evol. Microbiol.">
        <title>Genomic insights into a novel species Rhodoferax aquaticus sp. nov., isolated from freshwater.</title>
        <authorList>
            <person name="Li T."/>
            <person name="Zhuo Y."/>
            <person name="Jin C.Z."/>
            <person name="Wu X."/>
            <person name="Ko S.R."/>
            <person name="Jin F.J."/>
            <person name="Ahn C.Y."/>
            <person name="Oh H.M."/>
            <person name="Lee H.G."/>
            <person name="Jin L."/>
        </authorList>
    </citation>
    <scope>NUCLEOTIDE SEQUENCE [LARGE SCALE GENOMIC DNA]</scope>
    <source>
        <strain evidence="6">Gr-4</strain>
    </source>
</reference>
<dbReference type="InterPro" id="IPR009061">
    <property type="entry name" value="DNA-bd_dom_put_sf"/>
</dbReference>
<dbReference type="GO" id="GO:0046872">
    <property type="term" value="F:metal ion binding"/>
    <property type="evidence" value="ECO:0007669"/>
    <property type="project" value="InterPro"/>
</dbReference>
<evidence type="ECO:0000256" key="2">
    <source>
        <dbReference type="SAM" id="Coils"/>
    </source>
</evidence>
<dbReference type="Proteomes" id="UP000317365">
    <property type="component" value="Chromosome"/>
</dbReference>
<feature type="coiled-coil region" evidence="2">
    <location>
        <begin position="91"/>
        <end position="118"/>
    </location>
</feature>
<evidence type="ECO:0000256" key="1">
    <source>
        <dbReference type="ARBA" id="ARBA00023125"/>
    </source>
</evidence>
<dbReference type="CDD" id="cd04784">
    <property type="entry name" value="HTH_CadR-PbrR"/>
    <property type="match status" value="1"/>
</dbReference>
<dbReference type="Pfam" id="PF13411">
    <property type="entry name" value="MerR_1"/>
    <property type="match status" value="1"/>
</dbReference>
<dbReference type="NCBIfam" id="TIGR02047">
    <property type="entry name" value="CadR-PbrR"/>
    <property type="match status" value="1"/>
</dbReference>
<keyword evidence="1" id="KW-0238">DNA-binding</keyword>
<dbReference type="RefSeq" id="WP_142814323.1">
    <property type="nucleotide sequence ID" value="NZ_CP036282.1"/>
</dbReference>
<dbReference type="SUPFAM" id="SSF46955">
    <property type="entry name" value="Putative DNA-binding domain"/>
    <property type="match status" value="1"/>
</dbReference>
<name>A0A515EWB0_9BURK</name>
<keyword evidence="6" id="KW-1185">Reference proteome</keyword>
<dbReference type="InterPro" id="IPR011791">
    <property type="entry name" value="CadR-PbrR"/>
</dbReference>
<dbReference type="PRINTS" id="PR00040">
    <property type="entry name" value="HTHMERR"/>
</dbReference>
<dbReference type="PANTHER" id="PTHR30204:SF92">
    <property type="entry name" value="HTH-TYPE TRANSCRIPTIONAL REGULATOR ZNTR"/>
    <property type="match status" value="1"/>
</dbReference>
<dbReference type="KEGG" id="rhg:EXZ61_19305"/>
<feature type="domain" description="HTH merR-type" evidence="4">
    <location>
        <begin position="1"/>
        <end position="69"/>
    </location>
</feature>
<dbReference type="InterPro" id="IPR047057">
    <property type="entry name" value="MerR_fam"/>
</dbReference>
<dbReference type="PANTHER" id="PTHR30204">
    <property type="entry name" value="REDOX-CYCLING DRUG-SENSING TRANSCRIPTIONAL ACTIVATOR SOXR"/>
    <property type="match status" value="1"/>
</dbReference>
<dbReference type="AlphaFoldDB" id="A0A515EWB0"/>
<proteinExistence type="predicted"/>
<sequence length="173" mass="19426">MKIGDLATRTHTAVETIRFYEREGLLPSAARTEANYRIYTEAHAQRLSFVRHCRSLDMTLDEIRLLLGFKDAPSDNCAAVNNLLDAHIGHVATRIRELRNLEKQLKELRQQCQDVNSAECGILSQLALSATHSKPPAPASHAHAHVHGTHSNARAQRERQAEKPRRTKLNDAP</sequence>
<feature type="compositionally biased region" description="Basic and acidic residues" evidence="3">
    <location>
        <begin position="155"/>
        <end position="164"/>
    </location>
</feature>
<protein>
    <submittedName>
        <fullName evidence="5">Cd(II)/Pb(II)-responsive transcriptional regulator</fullName>
    </submittedName>
</protein>